<dbReference type="PANTHER" id="PTHR42803:SF1">
    <property type="entry name" value="BROAD-SPECIFICITY LINEAR ACYL-COA DEHYDROGENASE FADE5"/>
    <property type="match status" value="1"/>
</dbReference>
<dbReference type="InterPro" id="IPR037069">
    <property type="entry name" value="AcylCoA_DH/ox_N_sf"/>
</dbReference>
<dbReference type="OrthoDB" id="9771038at2"/>
<dbReference type="SUPFAM" id="SSF47203">
    <property type="entry name" value="Acyl-CoA dehydrogenase C-terminal domain-like"/>
    <property type="match status" value="1"/>
</dbReference>
<evidence type="ECO:0000256" key="2">
    <source>
        <dbReference type="ARBA" id="ARBA00009347"/>
    </source>
</evidence>
<feature type="domain" description="Acetyl-CoA dehydrogenase-like C-terminal" evidence="11">
    <location>
        <begin position="476"/>
        <end position="610"/>
    </location>
</feature>
<evidence type="ECO:0000256" key="4">
    <source>
        <dbReference type="ARBA" id="ARBA00022630"/>
    </source>
</evidence>
<dbReference type="RefSeq" id="WP_155316197.1">
    <property type="nucleotide sequence ID" value="NZ_AP021874.1"/>
</dbReference>
<dbReference type="PROSITE" id="PS00072">
    <property type="entry name" value="ACYL_COA_DH_1"/>
    <property type="match status" value="1"/>
</dbReference>
<dbReference type="Pfam" id="PF02771">
    <property type="entry name" value="Acyl-CoA_dh_N"/>
    <property type="match status" value="1"/>
</dbReference>
<evidence type="ECO:0000256" key="1">
    <source>
        <dbReference type="ARBA" id="ARBA00001974"/>
    </source>
</evidence>
<dbReference type="Pfam" id="PF12806">
    <property type="entry name" value="Acyl-CoA_dh_C"/>
    <property type="match status" value="1"/>
</dbReference>
<dbReference type="GO" id="GO:0050660">
    <property type="term" value="F:flavin adenine dinucleotide binding"/>
    <property type="evidence" value="ECO:0007669"/>
    <property type="project" value="InterPro"/>
</dbReference>
<evidence type="ECO:0000259" key="11">
    <source>
        <dbReference type="Pfam" id="PF12806"/>
    </source>
</evidence>
<protein>
    <submittedName>
        <fullName evidence="12">Acyl-CoA dehydrogenase</fullName>
    </submittedName>
</protein>
<dbReference type="EMBL" id="AP021874">
    <property type="protein sequence ID" value="BBO67994.1"/>
    <property type="molecule type" value="Genomic_DNA"/>
</dbReference>
<proteinExistence type="inferred from homology"/>
<evidence type="ECO:0000259" key="10">
    <source>
        <dbReference type="Pfam" id="PF02771"/>
    </source>
</evidence>
<keyword evidence="13" id="KW-1185">Reference proteome</keyword>
<evidence type="ECO:0000313" key="12">
    <source>
        <dbReference type="EMBL" id="BBO67994.1"/>
    </source>
</evidence>
<dbReference type="AlphaFoldDB" id="A0A5K7YNR4"/>
<comment type="similarity">
    <text evidence="2 7">Belongs to the acyl-CoA dehydrogenase family.</text>
</comment>
<evidence type="ECO:0000256" key="5">
    <source>
        <dbReference type="ARBA" id="ARBA00022827"/>
    </source>
</evidence>
<dbReference type="KEGG" id="dalk:DSCA_19240"/>
<dbReference type="InterPro" id="IPR036250">
    <property type="entry name" value="AcylCo_DH-like_C"/>
</dbReference>
<dbReference type="Proteomes" id="UP000427906">
    <property type="component" value="Chromosome"/>
</dbReference>
<feature type="domain" description="Acyl-CoA dehydrogenase/oxidase N-terminal" evidence="10">
    <location>
        <begin position="39"/>
        <end position="157"/>
    </location>
</feature>
<dbReference type="Gene3D" id="2.40.110.10">
    <property type="entry name" value="Butyryl-CoA Dehydrogenase, subunit A, domain 2"/>
    <property type="match status" value="1"/>
</dbReference>
<evidence type="ECO:0000256" key="7">
    <source>
        <dbReference type="RuleBase" id="RU362125"/>
    </source>
</evidence>
<reference evidence="12 13" key="1">
    <citation type="submission" date="2019-11" db="EMBL/GenBank/DDBJ databases">
        <title>Comparative genomics of hydrocarbon-degrading Desulfosarcina strains.</title>
        <authorList>
            <person name="Watanabe M."/>
            <person name="Kojima H."/>
            <person name="Fukui M."/>
        </authorList>
    </citation>
    <scope>NUCLEOTIDE SEQUENCE [LARGE SCALE GENOMIC DNA]</scope>
    <source>
        <strain evidence="12 13">PL12</strain>
    </source>
</reference>
<dbReference type="Gene3D" id="1.20.140.10">
    <property type="entry name" value="Butyryl-CoA Dehydrogenase, subunit A, domain 3"/>
    <property type="match status" value="1"/>
</dbReference>
<dbReference type="GO" id="GO:0003995">
    <property type="term" value="F:acyl-CoA dehydrogenase activity"/>
    <property type="evidence" value="ECO:0007669"/>
    <property type="project" value="InterPro"/>
</dbReference>
<dbReference type="SUPFAM" id="SSF56645">
    <property type="entry name" value="Acyl-CoA dehydrogenase NM domain-like"/>
    <property type="match status" value="1"/>
</dbReference>
<keyword evidence="5 7" id="KW-0274">FAD</keyword>
<dbReference type="Pfam" id="PF02770">
    <property type="entry name" value="Acyl-CoA_dh_M"/>
    <property type="match status" value="1"/>
</dbReference>
<keyword evidence="6 7" id="KW-0560">Oxidoreductase</keyword>
<evidence type="ECO:0000259" key="9">
    <source>
        <dbReference type="Pfam" id="PF02770"/>
    </source>
</evidence>
<dbReference type="InterPro" id="IPR009075">
    <property type="entry name" value="AcylCo_DH/oxidase_C"/>
</dbReference>
<evidence type="ECO:0000259" key="8">
    <source>
        <dbReference type="Pfam" id="PF00441"/>
    </source>
</evidence>
<name>A0A5K7YNR4_9BACT</name>
<keyword evidence="4 7" id="KW-0285">Flavoprotein</keyword>
<dbReference type="InterPro" id="IPR013786">
    <property type="entry name" value="AcylCoA_DH/ox_N"/>
</dbReference>
<comment type="cofactor">
    <cofactor evidence="1 7">
        <name>FAD</name>
        <dbReference type="ChEBI" id="CHEBI:57692"/>
    </cofactor>
</comment>
<feature type="domain" description="Acyl-CoA dehydrogenase/oxidase C-terminal" evidence="8">
    <location>
        <begin position="284"/>
        <end position="453"/>
    </location>
</feature>
<sequence length="617" mass="67446">MAQQLSDRRDFQFALFDQLKADELTQSQLYGDLNRKTFDMVLTEARSLAVKEILPTAVICDREGCDFEGGTVKLPQEVHRVYELIREGEWIALSDDLDAGGQGMPLTLWSAAMELFHGANTAVASYPMLGHGAGKLIEVFGTEKQKELFLGKIYSGEWGGTMALTEPDAGSDVGALTTSAVKNGDGSYSIAGNKIFISGAEHDITENIIHPVLARIEGAPAGSEGISLFIVPKIWVNEDGTLGDPNDVVCTGIEEKIGLHGGPTCSLTIGGKGQCRGWLLGEENKGLKAMFHMMNEERLSVAIQALGIASAANMYALNYARERKQGRHLTRMADPAAPPVPIIQHPDIRRILLWMKAQIEGLRSLNYYTALCIDKVKIAADDEEKKWLEDRIAILTPICKAYTTERACEICLQAIQVYGGYGVCKDYPVEQLFRDVKISTIYEGTTGIQSMDLLGRKLGMKKGVVFMDLLKDIGRIAGEAKAFPELKDLGENMEAALERFGQTALHLGQSAASSKVLAAFAHANPFMDCAGDMMIAWMLLWRAVTAQPKLAKIVGDADDEKKKRKIEKNKDAAFYDGQVKSARYFINSMLPVTLGRMDAVTRLESAAVDIADFAFGG</sequence>
<dbReference type="InterPro" id="IPR046373">
    <property type="entry name" value="Acyl-CoA_Oxase/DH_mid-dom_sf"/>
</dbReference>
<dbReference type="Gene3D" id="1.10.540.10">
    <property type="entry name" value="Acyl-CoA dehydrogenase/oxidase, N-terminal domain"/>
    <property type="match status" value="1"/>
</dbReference>
<feature type="domain" description="Acyl-CoA oxidase/dehydrogenase middle" evidence="9">
    <location>
        <begin position="162"/>
        <end position="268"/>
    </location>
</feature>
<evidence type="ECO:0000313" key="13">
    <source>
        <dbReference type="Proteomes" id="UP000427906"/>
    </source>
</evidence>
<evidence type="ECO:0000256" key="6">
    <source>
        <dbReference type="ARBA" id="ARBA00023002"/>
    </source>
</evidence>
<organism evidence="12 13">
    <name type="scientific">Desulfosarcina alkanivorans</name>
    <dbReference type="NCBI Taxonomy" id="571177"/>
    <lineage>
        <taxon>Bacteria</taxon>
        <taxon>Pseudomonadati</taxon>
        <taxon>Thermodesulfobacteriota</taxon>
        <taxon>Desulfobacteria</taxon>
        <taxon>Desulfobacterales</taxon>
        <taxon>Desulfosarcinaceae</taxon>
        <taxon>Desulfosarcina</taxon>
    </lineage>
</organism>
<dbReference type="InterPro" id="IPR009100">
    <property type="entry name" value="AcylCoA_DH/oxidase_NM_dom_sf"/>
</dbReference>
<comment type="subunit">
    <text evidence="3">Homotetramer.</text>
</comment>
<dbReference type="Pfam" id="PF00441">
    <property type="entry name" value="Acyl-CoA_dh_1"/>
    <property type="match status" value="1"/>
</dbReference>
<dbReference type="InterPro" id="IPR052166">
    <property type="entry name" value="Diverse_Acyl-CoA_DH"/>
</dbReference>
<gene>
    <name evidence="12" type="ORF">DSCA_19240</name>
</gene>
<accession>A0A5K7YNR4</accession>
<dbReference type="InterPro" id="IPR025878">
    <property type="entry name" value="Acyl-CoA_dh-like_C_dom"/>
</dbReference>
<dbReference type="PANTHER" id="PTHR42803">
    <property type="entry name" value="ACYL-COA DEHYDROGENASE"/>
    <property type="match status" value="1"/>
</dbReference>
<dbReference type="InterPro" id="IPR006089">
    <property type="entry name" value="Acyl-CoA_DH_CS"/>
</dbReference>
<dbReference type="InterPro" id="IPR006091">
    <property type="entry name" value="Acyl-CoA_Oxase/DH_mid-dom"/>
</dbReference>
<evidence type="ECO:0000256" key="3">
    <source>
        <dbReference type="ARBA" id="ARBA00011881"/>
    </source>
</evidence>